<comment type="caution">
    <text evidence="1">The sequence shown here is derived from an EMBL/GenBank/DDBJ whole genome shotgun (WGS) entry which is preliminary data.</text>
</comment>
<sequence>MRVYTNFDQIDQDLKILKLKKQIGEEELRLNINGAKSGLSMGFSPVSTIASMIGSILQKAVVAKLVSAIFGYKRVKDVDTGEQHKG</sequence>
<dbReference type="Proteomes" id="UP000281985">
    <property type="component" value="Unassembled WGS sequence"/>
</dbReference>
<proteinExistence type="predicted"/>
<reference evidence="1 2" key="1">
    <citation type="submission" date="2018-10" db="EMBL/GenBank/DDBJ databases">
        <title>Dokdonia luteus sp. nov., isolated from sea water.</title>
        <authorList>
            <person name="Zhou L.Y."/>
            <person name="Du Z.J."/>
        </authorList>
    </citation>
    <scope>NUCLEOTIDE SEQUENCE [LARGE SCALE GENOMIC DNA]</scope>
    <source>
        <strain evidence="1 2">SH27</strain>
    </source>
</reference>
<dbReference type="EMBL" id="REFV01000002">
    <property type="protein sequence ID" value="RMB63207.1"/>
    <property type="molecule type" value="Genomic_DNA"/>
</dbReference>
<protein>
    <recommendedName>
        <fullName evidence="3">Glutaminyl-tRNA synthetase</fullName>
    </recommendedName>
</protein>
<dbReference type="AlphaFoldDB" id="A0A3M0GFE6"/>
<evidence type="ECO:0000313" key="1">
    <source>
        <dbReference type="EMBL" id="RMB63207.1"/>
    </source>
</evidence>
<organism evidence="1 2">
    <name type="scientific">Dokdonia sinensis</name>
    <dbReference type="NCBI Taxonomy" id="2479847"/>
    <lineage>
        <taxon>Bacteria</taxon>
        <taxon>Pseudomonadati</taxon>
        <taxon>Bacteroidota</taxon>
        <taxon>Flavobacteriia</taxon>
        <taxon>Flavobacteriales</taxon>
        <taxon>Flavobacteriaceae</taxon>
        <taxon>Dokdonia</taxon>
    </lineage>
</organism>
<accession>A0A3M0GFE6</accession>
<keyword evidence="2" id="KW-1185">Reference proteome</keyword>
<name>A0A3M0GFE6_9FLAO</name>
<dbReference type="OrthoDB" id="1149272at2"/>
<dbReference type="RefSeq" id="WP_121916010.1">
    <property type="nucleotide sequence ID" value="NZ_REFV01000002.1"/>
</dbReference>
<evidence type="ECO:0000313" key="2">
    <source>
        <dbReference type="Proteomes" id="UP000281985"/>
    </source>
</evidence>
<evidence type="ECO:0008006" key="3">
    <source>
        <dbReference type="Google" id="ProtNLM"/>
    </source>
</evidence>
<gene>
    <name evidence="1" type="ORF">EAX61_02090</name>
</gene>